<proteinExistence type="inferred from homology"/>
<evidence type="ECO:0000256" key="3">
    <source>
        <dbReference type="ARBA" id="ARBA00022741"/>
    </source>
</evidence>
<keyword evidence="8" id="KW-1185">Reference proteome</keyword>
<dbReference type="RefSeq" id="WP_166856589.1">
    <property type="nucleotide sequence ID" value="NZ_CP063989.1"/>
</dbReference>
<feature type="domain" description="Carbohydrate kinase PfkB" evidence="6">
    <location>
        <begin position="15"/>
        <end position="314"/>
    </location>
</feature>
<gene>
    <name evidence="7" type="ORF">ID810_01510</name>
</gene>
<evidence type="ECO:0000313" key="7">
    <source>
        <dbReference type="EMBL" id="QPL05694.1"/>
    </source>
</evidence>
<dbReference type="PANTHER" id="PTHR43085:SF1">
    <property type="entry name" value="PSEUDOURIDINE KINASE-RELATED"/>
    <property type="match status" value="1"/>
</dbReference>
<name>A0A7T0PWF6_9ACTO</name>
<sequence>MTYTSTTGRPGTALVIGEALIDVVIHPGEEPQEIPGGSPANVALGLSRLGREAELTCWIAADARGAAVRTHLEASGVRLAPGSDGAARTSTAQATIGADRAATYVFDLDWNPPFPQTSDGAAPVLVHTGSIAAILQPGADTVRRALEAHRETATVCYDPNARPQLMGEPASARATVESLIALSDLVKCSDEDVAWFYGVDASSDGALETVLRGWLDLGAALVVVTRGKRGALALAASGVRLEVPADPSVVVADTVGAGDSFMGGLEDGLWCEDLVGAERREALRSIDAATLERVVRHAAAIADITVSRAGANPPTRAELA</sequence>
<dbReference type="InterPro" id="IPR011611">
    <property type="entry name" value="PfkB_dom"/>
</dbReference>
<keyword evidence="3" id="KW-0547">Nucleotide-binding</keyword>
<evidence type="ECO:0000256" key="5">
    <source>
        <dbReference type="ARBA" id="ARBA00022840"/>
    </source>
</evidence>
<evidence type="ECO:0000256" key="2">
    <source>
        <dbReference type="ARBA" id="ARBA00022679"/>
    </source>
</evidence>
<dbReference type="PANTHER" id="PTHR43085">
    <property type="entry name" value="HEXOKINASE FAMILY MEMBER"/>
    <property type="match status" value="1"/>
</dbReference>
<dbReference type="SUPFAM" id="SSF53613">
    <property type="entry name" value="Ribokinase-like"/>
    <property type="match status" value="1"/>
</dbReference>
<keyword evidence="5" id="KW-0067">ATP-binding</keyword>
<dbReference type="EMBL" id="CP063989">
    <property type="protein sequence ID" value="QPL05694.1"/>
    <property type="molecule type" value="Genomic_DNA"/>
</dbReference>
<dbReference type="InterPro" id="IPR050306">
    <property type="entry name" value="PfkB_Carbo_kinase"/>
</dbReference>
<protein>
    <submittedName>
        <fullName evidence="7">Carbohydrate kinase</fullName>
    </submittedName>
</protein>
<organism evidence="7 8">
    <name type="scientific">Actinomyces respiraculi</name>
    <dbReference type="NCBI Taxonomy" id="2744574"/>
    <lineage>
        <taxon>Bacteria</taxon>
        <taxon>Bacillati</taxon>
        <taxon>Actinomycetota</taxon>
        <taxon>Actinomycetes</taxon>
        <taxon>Actinomycetales</taxon>
        <taxon>Actinomycetaceae</taxon>
        <taxon>Actinomyces</taxon>
    </lineage>
</organism>
<comment type="similarity">
    <text evidence="1">Belongs to the carbohydrate kinase PfkB family.</text>
</comment>
<dbReference type="GO" id="GO:0005524">
    <property type="term" value="F:ATP binding"/>
    <property type="evidence" value="ECO:0007669"/>
    <property type="project" value="UniProtKB-KW"/>
</dbReference>
<dbReference type="KEGG" id="arep:ID810_01510"/>
<evidence type="ECO:0000259" key="6">
    <source>
        <dbReference type="Pfam" id="PF00294"/>
    </source>
</evidence>
<evidence type="ECO:0000256" key="4">
    <source>
        <dbReference type="ARBA" id="ARBA00022777"/>
    </source>
</evidence>
<dbReference type="AlphaFoldDB" id="A0A7T0PWF6"/>
<evidence type="ECO:0000313" key="8">
    <source>
        <dbReference type="Proteomes" id="UP000594637"/>
    </source>
</evidence>
<dbReference type="InterPro" id="IPR029056">
    <property type="entry name" value="Ribokinase-like"/>
</dbReference>
<keyword evidence="2" id="KW-0808">Transferase</keyword>
<dbReference type="GO" id="GO:0016301">
    <property type="term" value="F:kinase activity"/>
    <property type="evidence" value="ECO:0007669"/>
    <property type="project" value="UniProtKB-KW"/>
</dbReference>
<keyword evidence="4 7" id="KW-0418">Kinase</keyword>
<accession>A0A7T0PWF6</accession>
<reference evidence="7 8" key="1">
    <citation type="submission" date="2020-11" db="EMBL/GenBank/DDBJ databases">
        <title>Actinomyces sp. ZJ750.</title>
        <authorList>
            <person name="Zhou J."/>
        </authorList>
    </citation>
    <scope>NUCLEOTIDE SEQUENCE [LARGE SCALE GENOMIC DNA]</scope>
    <source>
        <strain evidence="7 8">ZJ750</strain>
    </source>
</reference>
<dbReference type="Pfam" id="PF00294">
    <property type="entry name" value="PfkB"/>
    <property type="match status" value="1"/>
</dbReference>
<evidence type="ECO:0000256" key="1">
    <source>
        <dbReference type="ARBA" id="ARBA00010688"/>
    </source>
</evidence>
<dbReference type="Proteomes" id="UP000594637">
    <property type="component" value="Chromosome"/>
</dbReference>
<dbReference type="Gene3D" id="3.40.1190.20">
    <property type="match status" value="1"/>
</dbReference>